<protein>
    <submittedName>
        <fullName evidence="2">Helix-turn-helix transcriptional regulator</fullName>
    </submittedName>
</protein>
<sequence>MYQELPATEPSNQQVDKYVANRIRERRIALGFTQQMLAQRIKVTYQQAQKYERGTNRVTAGRLFEIARVMGVPVSYFYEGIEQGIEADETGPKRHHMDLVRNFSRIENAKHQLALRQLCRTLADG</sequence>
<gene>
    <name evidence="2" type="ORF">FKG95_21095</name>
</gene>
<dbReference type="AlphaFoldDB" id="A0A545TFZ4"/>
<dbReference type="Pfam" id="PF01381">
    <property type="entry name" value="HTH_3"/>
    <property type="match status" value="1"/>
</dbReference>
<dbReference type="Gene3D" id="1.10.260.40">
    <property type="entry name" value="lambda repressor-like DNA-binding domains"/>
    <property type="match status" value="1"/>
</dbReference>
<dbReference type="Proteomes" id="UP000315252">
    <property type="component" value="Unassembled WGS sequence"/>
</dbReference>
<dbReference type="CDD" id="cd00093">
    <property type="entry name" value="HTH_XRE"/>
    <property type="match status" value="1"/>
</dbReference>
<dbReference type="SUPFAM" id="SSF47413">
    <property type="entry name" value="lambda repressor-like DNA-binding domains"/>
    <property type="match status" value="1"/>
</dbReference>
<accession>A0A545TFZ4</accession>
<dbReference type="SMART" id="SM00530">
    <property type="entry name" value="HTH_XRE"/>
    <property type="match status" value="1"/>
</dbReference>
<keyword evidence="3" id="KW-1185">Reference proteome</keyword>
<dbReference type="EMBL" id="VHSH01000008">
    <property type="protein sequence ID" value="TQV76143.1"/>
    <property type="molecule type" value="Genomic_DNA"/>
</dbReference>
<comment type="caution">
    <text evidence="2">The sequence shown here is derived from an EMBL/GenBank/DDBJ whole genome shotgun (WGS) entry which is preliminary data.</text>
</comment>
<organism evidence="2 3">
    <name type="scientific">Denitrobaculum tricleocarpae</name>
    <dbReference type="NCBI Taxonomy" id="2591009"/>
    <lineage>
        <taxon>Bacteria</taxon>
        <taxon>Pseudomonadati</taxon>
        <taxon>Pseudomonadota</taxon>
        <taxon>Alphaproteobacteria</taxon>
        <taxon>Rhodospirillales</taxon>
        <taxon>Rhodospirillaceae</taxon>
        <taxon>Denitrobaculum</taxon>
    </lineage>
</organism>
<evidence type="ECO:0000313" key="2">
    <source>
        <dbReference type="EMBL" id="TQV76143.1"/>
    </source>
</evidence>
<dbReference type="OrthoDB" id="9797172at2"/>
<feature type="domain" description="HTH cro/C1-type" evidence="1">
    <location>
        <begin position="23"/>
        <end position="77"/>
    </location>
</feature>
<dbReference type="GO" id="GO:0003677">
    <property type="term" value="F:DNA binding"/>
    <property type="evidence" value="ECO:0007669"/>
    <property type="project" value="InterPro"/>
</dbReference>
<dbReference type="InterPro" id="IPR010982">
    <property type="entry name" value="Lambda_DNA-bd_dom_sf"/>
</dbReference>
<dbReference type="RefSeq" id="WP_142898406.1">
    <property type="nucleotide sequence ID" value="NZ_ML660059.1"/>
</dbReference>
<evidence type="ECO:0000259" key="1">
    <source>
        <dbReference type="PROSITE" id="PS50943"/>
    </source>
</evidence>
<evidence type="ECO:0000313" key="3">
    <source>
        <dbReference type="Proteomes" id="UP000315252"/>
    </source>
</evidence>
<proteinExistence type="predicted"/>
<name>A0A545TFZ4_9PROT</name>
<reference evidence="2 3" key="1">
    <citation type="submission" date="2019-06" db="EMBL/GenBank/DDBJ databases">
        <title>Whole genome sequence for Rhodospirillaceae sp. R148.</title>
        <authorList>
            <person name="Wang G."/>
        </authorList>
    </citation>
    <scope>NUCLEOTIDE SEQUENCE [LARGE SCALE GENOMIC DNA]</scope>
    <source>
        <strain evidence="2 3">R148</strain>
    </source>
</reference>
<dbReference type="PROSITE" id="PS50943">
    <property type="entry name" value="HTH_CROC1"/>
    <property type="match status" value="1"/>
</dbReference>
<dbReference type="InterPro" id="IPR001387">
    <property type="entry name" value="Cro/C1-type_HTH"/>
</dbReference>